<keyword evidence="2" id="KW-0808">Transferase</keyword>
<evidence type="ECO:0000313" key="2">
    <source>
        <dbReference type="EMBL" id="KAE9636942.1"/>
    </source>
</evidence>
<sequence>MNSKVFIGLPAYNEEKALPAVLEKIQYVRESIDQPLEVIVINDGSTDGTRRVLDEYSKKYDYIRSIHHETNRGLGAAINTLFHTVIKYANDEDLLVTMDADNTHNPSHIIDMIKKMNEERLDLIIASRFAEGGKEIGVPIIRRIYSRGAKYFFKLFFNIKNINDYSSGFRVYRIGYLRQSMALYQNQLITTNGFDCMAEILARFSKIGIKAAEYPLMLEYHLKDSQSKMKVAQTIKGYFDLLRRVRKPTLKKAGQR</sequence>
<keyword evidence="3" id="KW-1185">Reference proteome</keyword>
<dbReference type="InterPro" id="IPR029044">
    <property type="entry name" value="Nucleotide-diphossugar_trans"/>
</dbReference>
<feature type="domain" description="Glycosyltransferase 2-like" evidence="1">
    <location>
        <begin position="8"/>
        <end position="177"/>
    </location>
</feature>
<dbReference type="GO" id="GO:0016740">
    <property type="term" value="F:transferase activity"/>
    <property type="evidence" value="ECO:0007669"/>
    <property type="project" value="UniProtKB-KW"/>
</dbReference>
<dbReference type="InterPro" id="IPR001173">
    <property type="entry name" value="Glyco_trans_2-like"/>
</dbReference>
<evidence type="ECO:0000313" key="3">
    <source>
        <dbReference type="Proteomes" id="UP000483018"/>
    </source>
</evidence>
<dbReference type="PANTHER" id="PTHR48090:SF7">
    <property type="entry name" value="RFBJ PROTEIN"/>
    <property type="match status" value="1"/>
</dbReference>
<comment type="caution">
    <text evidence="2">The sequence shown here is derived from an EMBL/GenBank/DDBJ whole genome shotgun (WGS) entry which is preliminary data.</text>
</comment>
<dbReference type="Proteomes" id="UP000483018">
    <property type="component" value="Unassembled WGS sequence"/>
</dbReference>
<name>A0A7C8LJF4_9FIRM</name>
<reference evidence="2 3" key="1">
    <citation type="submission" date="2019-12" db="EMBL/GenBank/DDBJ databases">
        <title>Defluviitalea raffinosedens, isolated from a biogas fermenter, genome sequencing and characterization.</title>
        <authorList>
            <person name="Rettenmaier R."/>
            <person name="Schneider M."/>
            <person name="Neuhaus K."/>
            <person name="Liebl W."/>
            <person name="Zverlov V."/>
        </authorList>
    </citation>
    <scope>NUCLEOTIDE SEQUENCE [LARGE SCALE GENOMIC DNA]</scope>
    <source>
        <strain evidence="2 3">249c-K6</strain>
    </source>
</reference>
<dbReference type="SUPFAM" id="SSF53448">
    <property type="entry name" value="Nucleotide-diphospho-sugar transferases"/>
    <property type="match status" value="1"/>
</dbReference>
<dbReference type="Gene3D" id="3.90.550.10">
    <property type="entry name" value="Spore Coat Polysaccharide Biosynthesis Protein SpsA, Chain A"/>
    <property type="match status" value="1"/>
</dbReference>
<dbReference type="Pfam" id="PF00535">
    <property type="entry name" value="Glycos_transf_2"/>
    <property type="match status" value="1"/>
</dbReference>
<proteinExistence type="predicted"/>
<gene>
    <name evidence="2" type="ORF">GND95_00485</name>
</gene>
<dbReference type="OrthoDB" id="9810303at2"/>
<dbReference type="EMBL" id="WSLF01000001">
    <property type="protein sequence ID" value="KAE9636942.1"/>
    <property type="molecule type" value="Genomic_DNA"/>
</dbReference>
<evidence type="ECO:0000259" key="1">
    <source>
        <dbReference type="Pfam" id="PF00535"/>
    </source>
</evidence>
<protein>
    <submittedName>
        <fullName evidence="2">Glycosyltransferase</fullName>
    </submittedName>
</protein>
<dbReference type="AlphaFoldDB" id="A0A7C8LJF4"/>
<accession>A0A7C8LJF4</accession>
<dbReference type="InterPro" id="IPR050256">
    <property type="entry name" value="Glycosyltransferase_2"/>
</dbReference>
<dbReference type="CDD" id="cd04179">
    <property type="entry name" value="DPM_DPG-synthase_like"/>
    <property type="match status" value="1"/>
</dbReference>
<dbReference type="RefSeq" id="WP_158738859.1">
    <property type="nucleotide sequence ID" value="NZ_JAFBEP010000004.1"/>
</dbReference>
<organism evidence="2 3">
    <name type="scientific">Defluviitalea raffinosedens</name>
    <dbReference type="NCBI Taxonomy" id="1450156"/>
    <lineage>
        <taxon>Bacteria</taxon>
        <taxon>Bacillati</taxon>
        <taxon>Bacillota</taxon>
        <taxon>Clostridia</taxon>
        <taxon>Lachnospirales</taxon>
        <taxon>Defluviitaleaceae</taxon>
        <taxon>Defluviitalea</taxon>
    </lineage>
</organism>
<dbReference type="PANTHER" id="PTHR48090">
    <property type="entry name" value="UNDECAPRENYL-PHOSPHATE 4-DEOXY-4-FORMAMIDO-L-ARABINOSE TRANSFERASE-RELATED"/>
    <property type="match status" value="1"/>
</dbReference>